<feature type="compositionally biased region" description="Basic and acidic residues" evidence="8">
    <location>
        <begin position="724"/>
        <end position="751"/>
    </location>
</feature>
<dbReference type="GO" id="GO:0007059">
    <property type="term" value="P:chromosome segregation"/>
    <property type="evidence" value="ECO:0007669"/>
    <property type="project" value="UniProtKB-KW"/>
</dbReference>
<dbReference type="AlphaFoldDB" id="A0A166J580"/>
<evidence type="ECO:0000313" key="10">
    <source>
        <dbReference type="EMBL" id="KZT44382.1"/>
    </source>
</evidence>
<feature type="region of interest" description="Disordered" evidence="8">
    <location>
        <begin position="833"/>
        <end position="870"/>
    </location>
</feature>
<reference evidence="10 11" key="1">
    <citation type="journal article" date="2016" name="Mol. Biol. Evol.">
        <title>Comparative Genomics of Early-Diverging Mushroom-Forming Fungi Provides Insights into the Origins of Lignocellulose Decay Capabilities.</title>
        <authorList>
            <person name="Nagy L.G."/>
            <person name="Riley R."/>
            <person name="Tritt A."/>
            <person name="Adam C."/>
            <person name="Daum C."/>
            <person name="Floudas D."/>
            <person name="Sun H."/>
            <person name="Yadav J.S."/>
            <person name="Pangilinan J."/>
            <person name="Larsson K.H."/>
            <person name="Matsuura K."/>
            <person name="Barry K."/>
            <person name="Labutti K."/>
            <person name="Kuo R."/>
            <person name="Ohm R.A."/>
            <person name="Bhattacharya S.S."/>
            <person name="Shirouzu T."/>
            <person name="Yoshinaga Y."/>
            <person name="Martin F.M."/>
            <person name="Grigoriev I.V."/>
            <person name="Hibbett D.S."/>
        </authorList>
    </citation>
    <scope>NUCLEOTIDE SEQUENCE [LARGE SCALE GENOMIC DNA]</scope>
    <source>
        <strain evidence="10 11">HHB10207 ss-3</strain>
    </source>
</reference>
<evidence type="ECO:0000256" key="2">
    <source>
        <dbReference type="ARBA" id="ARBA00004186"/>
    </source>
</evidence>
<evidence type="ECO:0000313" key="11">
    <source>
        <dbReference type="Proteomes" id="UP000076798"/>
    </source>
</evidence>
<dbReference type="GO" id="GO:0005819">
    <property type="term" value="C:spindle"/>
    <property type="evidence" value="ECO:0007669"/>
    <property type="project" value="UniProtKB-SubCell"/>
</dbReference>
<feature type="region of interest" description="Disordered" evidence="8">
    <location>
        <begin position="319"/>
        <end position="395"/>
    </location>
</feature>
<dbReference type="Pfam" id="PF03941">
    <property type="entry name" value="INCENP_ARK-bind"/>
    <property type="match status" value="1"/>
</dbReference>
<name>A0A166J580_9AGAM</name>
<keyword evidence="5" id="KW-0159">Chromosome partition</keyword>
<comment type="subcellular location">
    <subcellularLocation>
        <location evidence="2">Cytoplasm</location>
        <location evidence="2">Cytoskeleton</location>
        <location evidence="2">Spindle</location>
    </subcellularLocation>
    <subcellularLocation>
        <location evidence="1">Nucleus</location>
    </subcellularLocation>
</comment>
<feature type="compositionally biased region" description="Polar residues" evidence="8">
    <location>
        <begin position="366"/>
        <end position="377"/>
    </location>
</feature>
<keyword evidence="7" id="KW-0539">Nucleus</keyword>
<feature type="domain" description="Inner centromere protein ARK-binding" evidence="9">
    <location>
        <begin position="846"/>
        <end position="902"/>
    </location>
</feature>
<evidence type="ECO:0000259" key="9">
    <source>
        <dbReference type="Pfam" id="PF03941"/>
    </source>
</evidence>
<gene>
    <name evidence="10" type="ORF">SISSUDRAFT_1123917</name>
</gene>
<dbReference type="PANTHER" id="PTHR13142">
    <property type="entry name" value="INNER CENTROMERE PROTEIN"/>
    <property type="match status" value="1"/>
</dbReference>
<organism evidence="10 11">
    <name type="scientific">Sistotremastrum suecicum HHB10207 ss-3</name>
    <dbReference type="NCBI Taxonomy" id="1314776"/>
    <lineage>
        <taxon>Eukaryota</taxon>
        <taxon>Fungi</taxon>
        <taxon>Dikarya</taxon>
        <taxon>Basidiomycota</taxon>
        <taxon>Agaricomycotina</taxon>
        <taxon>Agaricomycetes</taxon>
        <taxon>Sistotremastrales</taxon>
        <taxon>Sistotremastraceae</taxon>
        <taxon>Sistotremastrum</taxon>
    </lineage>
</organism>
<keyword evidence="4" id="KW-0963">Cytoplasm</keyword>
<comment type="similarity">
    <text evidence="3">Belongs to the INCENP family.</text>
</comment>
<feature type="compositionally biased region" description="Polar residues" evidence="8">
    <location>
        <begin position="140"/>
        <end position="156"/>
    </location>
</feature>
<evidence type="ECO:0000256" key="4">
    <source>
        <dbReference type="ARBA" id="ARBA00022490"/>
    </source>
</evidence>
<accession>A0A166J580</accession>
<dbReference type="Gene3D" id="6.10.250.2990">
    <property type="match status" value="1"/>
</dbReference>
<protein>
    <recommendedName>
        <fullName evidence="9">Inner centromere protein ARK-binding domain-containing protein</fullName>
    </recommendedName>
</protein>
<feature type="region of interest" description="Disordered" evidence="8">
    <location>
        <begin position="659"/>
        <end position="803"/>
    </location>
</feature>
<evidence type="ECO:0000256" key="1">
    <source>
        <dbReference type="ARBA" id="ARBA00004123"/>
    </source>
</evidence>
<evidence type="ECO:0000256" key="7">
    <source>
        <dbReference type="ARBA" id="ARBA00023242"/>
    </source>
</evidence>
<evidence type="ECO:0000256" key="3">
    <source>
        <dbReference type="ARBA" id="ARBA00010042"/>
    </source>
</evidence>
<dbReference type="EMBL" id="KV428004">
    <property type="protein sequence ID" value="KZT44382.1"/>
    <property type="molecule type" value="Genomic_DNA"/>
</dbReference>
<dbReference type="STRING" id="1314776.A0A166J580"/>
<dbReference type="PANTHER" id="PTHR13142:SF1">
    <property type="entry name" value="INNER CENTROMERE PROTEIN"/>
    <property type="match status" value="1"/>
</dbReference>
<dbReference type="OrthoDB" id="6123at2759"/>
<sequence length="938" mass="102202">MQPAVKQSGLDIWSMAIRTSMANDPGRQILEDDIQISGFLFLEEYLEGILAGPKREALIELVKTPGRRKEVPRKTRVASPTKLKQSAKENSPLRIQKPFEKSRSNVLSPLRTQHTNGWDADDNPFKPVPVLDEGPKSRKATNSNHIPVTTPSSGEGPTTAKLVPPPTNAHELSMIVEGDENDARLTSTASAQTARSGIFSTQKSHPNVPTVNEVQEVKISAPDDIIMNDADLPPPTQPTHAGGEPVAEFIPPAPVMLPSLPAPSPLKPSARLSSVEIPVVQQQPSRTSWLVRARDARISEDTARLNLGILAVPLANSLKRKSDDSDAPLDTPAKQPPLKVRRDSEVEKPAAAGTKTPKQNGPPVLHTQTYSEQSRAQPTAKAHHPASTDKVGADQENTLDQLKKTVEGFSARAGTGLGKSFGSAAVNAAVQAKAAAEARLAQRFVVESTQQQDSTPEPTVTLAAHSALEVVQPPVDEFVLPLPVLVPSTLPLPPDPVVFKIHERPSAASPPHSTPKPSEVFTQTTVFSSQSTSIFSNEESSIFDKLPVQSSQDTVLSSQTSTQPYNNFLSQNQPLTQSCEVEPKASKDSHLLFASHEKEVVSAHMDEDTVKPPKPKAVTEIEAPSNIASQGLLSQATTLVAKAFGAKKPKPEVKSIHLAAQAAKKQQEEAEKKAIRMKDMEARRQQAAQRKEAEKPRALEPERSQKDLDEKKPKVFKKPTALSDDEHTQPRNPISEDKKTETRIPPKEFKSQSRLVKPVQTSHSTLLSSSTAKKLPPPMESKAAPKPSELGYPAESSNATSSSKPLLTKAKVLQIQKTNVEGAAHAQVQVQVQETTVESESIELPDIKSEYSDSEDEDRPRTFDPPDWAQSPELRKALDAQSRLNPDTVFGAIMPLRMEDMFRSRQSRFRSRTSSANWGAGVTAEEERNYALRMGYNT</sequence>
<keyword evidence="11" id="KW-1185">Reference proteome</keyword>
<feature type="compositionally biased region" description="Polar residues" evidence="8">
    <location>
        <begin position="104"/>
        <end position="116"/>
    </location>
</feature>
<dbReference type="GO" id="GO:0005634">
    <property type="term" value="C:nucleus"/>
    <property type="evidence" value="ECO:0007669"/>
    <property type="project" value="UniProtKB-SubCell"/>
</dbReference>
<proteinExistence type="inferred from homology"/>
<feature type="region of interest" description="Disordered" evidence="8">
    <location>
        <begin position="70"/>
        <end position="159"/>
    </location>
</feature>
<dbReference type="Proteomes" id="UP000076798">
    <property type="component" value="Unassembled WGS sequence"/>
</dbReference>
<evidence type="ECO:0000256" key="8">
    <source>
        <dbReference type="SAM" id="MobiDB-lite"/>
    </source>
</evidence>
<evidence type="ECO:0000256" key="6">
    <source>
        <dbReference type="ARBA" id="ARBA00023212"/>
    </source>
</evidence>
<keyword evidence="6" id="KW-0206">Cytoskeleton</keyword>
<feature type="compositionally biased region" description="Low complexity" evidence="8">
    <location>
        <begin position="761"/>
        <end position="774"/>
    </location>
</feature>
<evidence type="ECO:0000256" key="5">
    <source>
        <dbReference type="ARBA" id="ARBA00022829"/>
    </source>
</evidence>
<dbReference type="InterPro" id="IPR005635">
    <property type="entry name" value="Inner_centromere_prot_ARK-bd"/>
</dbReference>
<feature type="compositionally biased region" description="Basic and acidic residues" evidence="8">
    <location>
        <begin position="665"/>
        <end position="713"/>
    </location>
</feature>